<dbReference type="InterPro" id="IPR018130">
    <property type="entry name" value="Ribosomal_uS2_CS"/>
</dbReference>
<dbReference type="HAMAP" id="MF_00291_B">
    <property type="entry name" value="Ribosomal_uS2_B"/>
    <property type="match status" value="1"/>
</dbReference>
<dbReference type="GO" id="GO:0006412">
    <property type="term" value="P:translation"/>
    <property type="evidence" value="ECO:0007669"/>
    <property type="project" value="UniProtKB-UniRule"/>
</dbReference>
<comment type="similarity">
    <text evidence="1 5">Belongs to the universal ribosomal protein uS2 family.</text>
</comment>
<dbReference type="SUPFAM" id="SSF52313">
    <property type="entry name" value="Ribosomal protein S2"/>
    <property type="match status" value="1"/>
</dbReference>
<dbReference type="Gene3D" id="3.40.50.10490">
    <property type="entry name" value="Glucose-6-phosphate isomerase like protein, domain 1"/>
    <property type="match status" value="1"/>
</dbReference>
<dbReference type="Gene3D" id="1.10.287.610">
    <property type="entry name" value="Helix hairpin bin"/>
    <property type="match status" value="1"/>
</dbReference>
<evidence type="ECO:0000313" key="6">
    <source>
        <dbReference type="EMBL" id="CAA6808854.1"/>
    </source>
</evidence>
<dbReference type="Pfam" id="PF00318">
    <property type="entry name" value="Ribosomal_S2"/>
    <property type="match status" value="1"/>
</dbReference>
<protein>
    <recommendedName>
        <fullName evidence="4 5">Small ribosomal subunit protein uS2</fullName>
    </recommendedName>
</protein>
<sequence>MDFCKEQNMVAMKDLLECGVHFGHQTRRWNPKMKKFIFGERKNIYIIDLQKTLRYFKYTYNVVKEAAAEGQTVIFVGTKKQARSAVKEHAERCGMPYVSTRWLGGMLTNYPTMKKSIRKLEIIEQMEENGQIELLTKKEALMLTRKKAKLSAYLEGFRHMKKLPEMMFVIDAVKEHIAVKEARRLGMKVVAPLDTNCDPDVVDYPIPGNDDAIRSINLFCKEMAEAIIEGKAELAEKEGEATENAPAADAELGEAMMAQTEDPAVVAETAIPADAEVKTDAPTEAEVAEVVAEAVADAQTDKDELTKLTGVGKVGQDNLYAAGITTYAQIAAMTEEEAVAAKVKAEAVAEAKELAGA</sequence>
<dbReference type="InterPro" id="IPR023591">
    <property type="entry name" value="Ribosomal_uS2_flav_dom_sf"/>
</dbReference>
<evidence type="ECO:0000256" key="4">
    <source>
        <dbReference type="ARBA" id="ARBA00035256"/>
    </source>
</evidence>
<dbReference type="InterPro" id="IPR005706">
    <property type="entry name" value="Ribosomal_uS2_bac/mit/plastid"/>
</dbReference>
<dbReference type="InterPro" id="IPR001865">
    <property type="entry name" value="Ribosomal_uS2"/>
</dbReference>
<dbReference type="EMBL" id="CACVAX010000020">
    <property type="protein sequence ID" value="CAA6808854.1"/>
    <property type="molecule type" value="Genomic_DNA"/>
</dbReference>
<dbReference type="GO" id="GO:0022627">
    <property type="term" value="C:cytosolic small ribosomal subunit"/>
    <property type="evidence" value="ECO:0007669"/>
    <property type="project" value="TreeGrafter"/>
</dbReference>
<evidence type="ECO:0000256" key="5">
    <source>
        <dbReference type="HAMAP-Rule" id="MF_00291"/>
    </source>
</evidence>
<organism evidence="6">
    <name type="scientific">uncultured Sulfurovum sp</name>
    <dbReference type="NCBI Taxonomy" id="269237"/>
    <lineage>
        <taxon>Bacteria</taxon>
        <taxon>Pseudomonadati</taxon>
        <taxon>Campylobacterota</taxon>
        <taxon>Epsilonproteobacteria</taxon>
        <taxon>Campylobacterales</taxon>
        <taxon>Sulfurovaceae</taxon>
        <taxon>Sulfurovum</taxon>
        <taxon>environmental samples</taxon>
    </lineage>
</organism>
<evidence type="ECO:0000256" key="2">
    <source>
        <dbReference type="ARBA" id="ARBA00022980"/>
    </source>
</evidence>
<dbReference type="PANTHER" id="PTHR12534">
    <property type="entry name" value="30S RIBOSOMAL PROTEIN S2 PROKARYOTIC AND ORGANELLAR"/>
    <property type="match status" value="1"/>
</dbReference>
<keyword evidence="3 5" id="KW-0687">Ribonucleoprotein</keyword>
<gene>
    <name evidence="5" type="primary">rpsB</name>
    <name evidence="6" type="ORF">HELGO_WM15251</name>
</gene>
<dbReference type="NCBIfam" id="TIGR01011">
    <property type="entry name" value="rpsB_bact"/>
    <property type="match status" value="1"/>
</dbReference>
<reference evidence="6" key="1">
    <citation type="submission" date="2020-01" db="EMBL/GenBank/DDBJ databases">
        <authorList>
            <person name="Meier V. D."/>
            <person name="Meier V D."/>
        </authorList>
    </citation>
    <scope>NUCLEOTIDE SEQUENCE</scope>
    <source>
        <strain evidence="6">HLG_WM_MAG_04</strain>
    </source>
</reference>
<proteinExistence type="inferred from homology"/>
<dbReference type="CDD" id="cd01425">
    <property type="entry name" value="RPS2"/>
    <property type="match status" value="1"/>
</dbReference>
<evidence type="ECO:0000256" key="3">
    <source>
        <dbReference type="ARBA" id="ARBA00023274"/>
    </source>
</evidence>
<dbReference type="PANTHER" id="PTHR12534:SF0">
    <property type="entry name" value="SMALL RIBOSOMAL SUBUNIT PROTEIN US2M"/>
    <property type="match status" value="1"/>
</dbReference>
<keyword evidence="2 5" id="KW-0689">Ribosomal protein</keyword>
<dbReference type="AlphaFoldDB" id="A0A6S6SVP9"/>
<evidence type="ECO:0000256" key="1">
    <source>
        <dbReference type="ARBA" id="ARBA00006242"/>
    </source>
</evidence>
<dbReference type="PROSITE" id="PS00962">
    <property type="entry name" value="RIBOSOMAL_S2_1"/>
    <property type="match status" value="1"/>
</dbReference>
<dbReference type="FunFam" id="1.10.287.610:FF:000001">
    <property type="entry name" value="30S ribosomal protein S2"/>
    <property type="match status" value="1"/>
</dbReference>
<dbReference type="PRINTS" id="PR00395">
    <property type="entry name" value="RIBOSOMALS2"/>
</dbReference>
<name>A0A6S6SVP9_9BACT</name>
<dbReference type="GO" id="GO:0003735">
    <property type="term" value="F:structural constituent of ribosome"/>
    <property type="evidence" value="ECO:0007669"/>
    <property type="project" value="InterPro"/>
</dbReference>
<accession>A0A6S6SVP9</accession>